<evidence type="ECO:0000313" key="2">
    <source>
        <dbReference type="EMBL" id="ETD72139.1"/>
    </source>
</evidence>
<protein>
    <recommendedName>
        <fullName evidence="1">Methyltransferase type 11 domain-containing protein</fullName>
    </recommendedName>
</protein>
<proteinExistence type="predicted"/>
<name>V8G6H7_9BURK</name>
<dbReference type="EMBL" id="AYSV01000077">
    <property type="protein sequence ID" value="ETD72139.1"/>
    <property type="molecule type" value="Genomic_DNA"/>
</dbReference>
<dbReference type="InterPro" id="IPR029063">
    <property type="entry name" value="SAM-dependent_MTases_sf"/>
</dbReference>
<dbReference type="Proteomes" id="UP000018766">
    <property type="component" value="Unassembled WGS sequence"/>
</dbReference>
<dbReference type="Pfam" id="PF08241">
    <property type="entry name" value="Methyltransf_11"/>
    <property type="match status" value="1"/>
</dbReference>
<organism evidence="2 3">
    <name type="scientific">Pelistega indica</name>
    <dbReference type="NCBI Taxonomy" id="1414851"/>
    <lineage>
        <taxon>Bacteria</taxon>
        <taxon>Pseudomonadati</taxon>
        <taxon>Pseudomonadota</taxon>
        <taxon>Betaproteobacteria</taxon>
        <taxon>Burkholderiales</taxon>
        <taxon>Alcaligenaceae</taxon>
        <taxon>Pelistega</taxon>
    </lineage>
</organism>
<dbReference type="GO" id="GO:0008757">
    <property type="term" value="F:S-adenosylmethionine-dependent methyltransferase activity"/>
    <property type="evidence" value="ECO:0007669"/>
    <property type="project" value="InterPro"/>
</dbReference>
<feature type="domain" description="Methyltransferase type 11" evidence="1">
    <location>
        <begin position="81"/>
        <end position="127"/>
    </location>
</feature>
<keyword evidence="3" id="KW-1185">Reference proteome</keyword>
<dbReference type="AlphaFoldDB" id="V8G6H7"/>
<evidence type="ECO:0000313" key="3">
    <source>
        <dbReference type="Proteomes" id="UP000018766"/>
    </source>
</evidence>
<dbReference type="OrthoDB" id="6191410at2"/>
<accession>V8G6H7</accession>
<gene>
    <name evidence="2" type="ORF">V757_06030</name>
</gene>
<sequence length="244" mass="28270">MDKLLIKQLDTWFGSELGQNILLSERQKIDDIISNFFGYVAIQIGMPDINYLEKNRMRQKIILPSFESNNNSLSSIKTSGNETLSLEFASNSVDLVLLPHTLEVSKHPKKIIEEIYQVLVPNGQLIIIGFNPNHIWNLRKLYRSAFSNPIPYKRQLSHRRVRDWCRYYSFNILPTAQPTRHSSNRKKINYWQFVKMNPWMAKDGAFYIIVAQKKTLGMHLVGPALSQPKKTRHGAIVTTKEINT</sequence>
<comment type="caution">
    <text evidence="2">The sequence shown here is derived from an EMBL/GenBank/DDBJ whole genome shotgun (WGS) entry which is preliminary data.</text>
</comment>
<dbReference type="InterPro" id="IPR013216">
    <property type="entry name" value="Methyltransf_11"/>
</dbReference>
<dbReference type="RefSeq" id="WP_023950769.1">
    <property type="nucleotide sequence ID" value="NZ_AYSV01000077.1"/>
</dbReference>
<dbReference type="Gene3D" id="3.40.50.150">
    <property type="entry name" value="Vaccinia Virus protein VP39"/>
    <property type="match status" value="1"/>
</dbReference>
<dbReference type="SUPFAM" id="SSF53335">
    <property type="entry name" value="S-adenosyl-L-methionine-dependent methyltransferases"/>
    <property type="match status" value="1"/>
</dbReference>
<reference evidence="2 3" key="1">
    <citation type="submission" date="2013-11" db="EMBL/GenBank/DDBJ databases">
        <title>Genomic analysis of Pelistega sp. HM-7.</title>
        <authorList>
            <person name="Kumbhare S.V."/>
            <person name="Shetty S.A."/>
            <person name="Sharma O."/>
            <person name="Dhotre D.P."/>
        </authorList>
    </citation>
    <scope>NUCLEOTIDE SEQUENCE [LARGE SCALE GENOMIC DNA]</scope>
    <source>
        <strain evidence="2 3">HM-7</strain>
    </source>
</reference>
<evidence type="ECO:0000259" key="1">
    <source>
        <dbReference type="Pfam" id="PF08241"/>
    </source>
</evidence>